<accession>T0SAL3</accession>
<dbReference type="EMBL" id="JH767132">
    <property type="protein sequence ID" value="EQC42378.1"/>
    <property type="molecule type" value="Genomic_DNA"/>
</dbReference>
<dbReference type="InterPro" id="IPR011009">
    <property type="entry name" value="Kinase-like_dom_sf"/>
</dbReference>
<gene>
    <name evidence="7" type="ORF">SDRG_00115</name>
</gene>
<organism evidence="7 8">
    <name type="scientific">Saprolegnia diclina (strain VS20)</name>
    <dbReference type="NCBI Taxonomy" id="1156394"/>
    <lineage>
        <taxon>Eukaryota</taxon>
        <taxon>Sar</taxon>
        <taxon>Stramenopiles</taxon>
        <taxon>Oomycota</taxon>
        <taxon>Saprolegniomycetes</taxon>
        <taxon>Saprolegniales</taxon>
        <taxon>Saprolegniaceae</taxon>
        <taxon>Saprolegnia</taxon>
    </lineage>
</organism>
<dbReference type="PANTHER" id="PTHR24345:SF91">
    <property type="entry name" value="SERINE_THREONINE-PROTEIN KINASE PLK4"/>
    <property type="match status" value="1"/>
</dbReference>
<evidence type="ECO:0000313" key="8">
    <source>
        <dbReference type="Proteomes" id="UP000030762"/>
    </source>
</evidence>
<dbReference type="eggNOG" id="KOG0588">
    <property type="taxonomic scope" value="Eukaryota"/>
</dbReference>
<dbReference type="InParanoid" id="T0SAL3"/>
<evidence type="ECO:0000256" key="2">
    <source>
        <dbReference type="ARBA" id="ARBA00022679"/>
    </source>
</evidence>
<dbReference type="GO" id="GO:0005524">
    <property type="term" value="F:ATP binding"/>
    <property type="evidence" value="ECO:0007669"/>
    <property type="project" value="UniProtKB-KW"/>
</dbReference>
<evidence type="ECO:0000256" key="4">
    <source>
        <dbReference type="ARBA" id="ARBA00022777"/>
    </source>
</evidence>
<evidence type="ECO:0000259" key="6">
    <source>
        <dbReference type="PROSITE" id="PS50011"/>
    </source>
</evidence>
<evidence type="ECO:0000256" key="3">
    <source>
        <dbReference type="ARBA" id="ARBA00022741"/>
    </source>
</evidence>
<keyword evidence="3" id="KW-0547">Nucleotide-binding</keyword>
<dbReference type="InterPro" id="IPR000719">
    <property type="entry name" value="Prot_kinase_dom"/>
</dbReference>
<dbReference type="PROSITE" id="PS50011">
    <property type="entry name" value="PROTEIN_KINASE_DOM"/>
    <property type="match status" value="1"/>
</dbReference>
<keyword evidence="1" id="KW-0723">Serine/threonine-protein kinase</keyword>
<dbReference type="OrthoDB" id="60484at2759"/>
<name>T0SAL3_SAPDV</name>
<dbReference type="FunFam" id="1.10.510.10:FF:000571">
    <property type="entry name" value="Maternal embryonic leucine zipper kinase"/>
    <property type="match status" value="1"/>
</dbReference>
<keyword evidence="5" id="KW-0067">ATP-binding</keyword>
<protein>
    <submittedName>
        <fullName evidence="7">CAMK/CAMKL protein kinase</fullName>
    </submittedName>
</protein>
<dbReference type="AlphaFoldDB" id="T0SAL3"/>
<evidence type="ECO:0000313" key="7">
    <source>
        <dbReference type="EMBL" id="EQC42378.1"/>
    </source>
</evidence>
<keyword evidence="4 7" id="KW-0418">Kinase</keyword>
<proteinExistence type="predicted"/>
<dbReference type="RefSeq" id="XP_008603801.1">
    <property type="nucleotide sequence ID" value="XM_008605579.1"/>
</dbReference>
<dbReference type="SUPFAM" id="SSF56112">
    <property type="entry name" value="Protein kinase-like (PK-like)"/>
    <property type="match status" value="1"/>
</dbReference>
<reference evidence="7 8" key="1">
    <citation type="submission" date="2012-04" db="EMBL/GenBank/DDBJ databases">
        <title>The Genome Sequence of Saprolegnia declina VS20.</title>
        <authorList>
            <consortium name="The Broad Institute Genome Sequencing Platform"/>
            <person name="Russ C."/>
            <person name="Nusbaum C."/>
            <person name="Tyler B."/>
            <person name="van West P."/>
            <person name="Dieguez-Uribeondo J."/>
            <person name="de Bruijn I."/>
            <person name="Tripathy S."/>
            <person name="Jiang R."/>
            <person name="Young S.K."/>
            <person name="Zeng Q."/>
            <person name="Gargeya S."/>
            <person name="Fitzgerald M."/>
            <person name="Haas B."/>
            <person name="Abouelleil A."/>
            <person name="Alvarado L."/>
            <person name="Arachchi H.M."/>
            <person name="Berlin A."/>
            <person name="Chapman S.B."/>
            <person name="Goldberg J."/>
            <person name="Griggs A."/>
            <person name="Gujja S."/>
            <person name="Hansen M."/>
            <person name="Howarth C."/>
            <person name="Imamovic A."/>
            <person name="Larimer J."/>
            <person name="McCowen C."/>
            <person name="Montmayeur A."/>
            <person name="Murphy C."/>
            <person name="Neiman D."/>
            <person name="Pearson M."/>
            <person name="Priest M."/>
            <person name="Roberts A."/>
            <person name="Saif S."/>
            <person name="Shea T."/>
            <person name="Sisk P."/>
            <person name="Sykes S."/>
            <person name="Wortman J."/>
            <person name="Nusbaum C."/>
            <person name="Birren B."/>
        </authorList>
    </citation>
    <scope>NUCLEOTIDE SEQUENCE [LARGE SCALE GENOMIC DNA]</scope>
    <source>
        <strain evidence="7 8">VS20</strain>
    </source>
</reference>
<dbReference type="Gene3D" id="1.10.510.10">
    <property type="entry name" value="Transferase(Phosphotransferase) domain 1"/>
    <property type="match status" value="1"/>
</dbReference>
<dbReference type="GeneID" id="19940842"/>
<dbReference type="Proteomes" id="UP000030762">
    <property type="component" value="Unassembled WGS sequence"/>
</dbReference>
<evidence type="ECO:0000256" key="1">
    <source>
        <dbReference type="ARBA" id="ARBA00022527"/>
    </source>
</evidence>
<keyword evidence="2" id="KW-0808">Transferase</keyword>
<dbReference type="OMA" id="ATRSMEN"/>
<dbReference type="GO" id="GO:0004674">
    <property type="term" value="F:protein serine/threonine kinase activity"/>
    <property type="evidence" value="ECO:0007669"/>
    <property type="project" value="UniProtKB-KW"/>
</dbReference>
<dbReference type="VEuPathDB" id="FungiDB:SDRG_00115"/>
<sequence length="310" mass="34744">MDAYTLVEKVADAIYGQVLLCKENATGRLVVIKQTNLAAMRAKRACTTQRKVAEDGEMEKTVYTALSARGGHTNVLSLLDSFDNETHSHLVFDHCKFGELYNVLVDAPESRFGLRDAQAYFRQIVRGVSFLHASGYAHRDLSLENVLVDAKKQCRVMDFGLAVPIAPTRHECVGKLFYMAPEVYQGVAYQPLLADMWSLGILLYIMLTGAPPIESTSVDDERYRVLHTSGIRALVKVWHLGGYFSPDALDVVDGLLQVNPVKRMTTHSLLHHPFLQKELDAREHTKATSGLSLETLLAMLNLRHPDMYKR</sequence>
<dbReference type="GO" id="GO:0005634">
    <property type="term" value="C:nucleus"/>
    <property type="evidence" value="ECO:0007669"/>
    <property type="project" value="TreeGrafter"/>
</dbReference>
<dbReference type="STRING" id="1156394.T0SAL3"/>
<feature type="domain" description="Protein kinase" evidence="6">
    <location>
        <begin position="4"/>
        <end position="275"/>
    </location>
</feature>
<dbReference type="PANTHER" id="PTHR24345">
    <property type="entry name" value="SERINE/THREONINE-PROTEIN KINASE PLK"/>
    <property type="match status" value="1"/>
</dbReference>
<dbReference type="Pfam" id="PF00069">
    <property type="entry name" value="Pkinase"/>
    <property type="match status" value="1"/>
</dbReference>
<keyword evidence="8" id="KW-1185">Reference proteome</keyword>
<evidence type="ECO:0000256" key="5">
    <source>
        <dbReference type="ARBA" id="ARBA00022840"/>
    </source>
</evidence>